<dbReference type="EMBL" id="UGUU01000001">
    <property type="protein sequence ID" value="SUD40575.1"/>
    <property type="molecule type" value="Genomic_DNA"/>
</dbReference>
<evidence type="ECO:0000313" key="2">
    <source>
        <dbReference type="Proteomes" id="UP000254260"/>
    </source>
</evidence>
<evidence type="ECO:0000313" key="1">
    <source>
        <dbReference type="EMBL" id="SUD40575.1"/>
    </source>
</evidence>
<dbReference type="AlphaFoldDB" id="A0A379IWJ7"/>
<dbReference type="Proteomes" id="UP000254260">
    <property type="component" value="Unassembled WGS sequence"/>
</dbReference>
<sequence>MISAVSKAWRLSKNRSKNLIRSFIVFVLRRYFLSDVEKLLLCDNALESKRGKFLPLLSYSLANANNPVAALNYCSDVIKVSDSVLWNILTDLQGARSSAYYRLMNEAEAVGSVGIKLQLLIKRYLLNPSSKEECLLAVYNIYKDRQGVTALSFVRGALATLVLEKAPVQDIKIWLEKFDIAVGGITDSQRLRFLSRLALGGNKDQFRCWEKKLSPKLFASNKLKFSLISFWARNEVGAFTKLESMFINEDIWLSRQYLISIKPHFDQVLIKNNFLDARFSSARLEQLKCLILGKIIDQVGFAYIRLGDGESYGFGENKYIDCAGLLRQELHWWGTELDEGLRHELQSKFLAALPRADILGVPTVLRLIRDFNPTRQDAYERNSLISRLLSVMEGAAPFMSSRLLVEDQSNLYLFDNDFIGNVVRLAKKVYVVSGVNSELVEAWNPDASKVEHIEIPTHRLLKIGNVGTDVSGIFPHVYQEYIDSLGRLAGPGVVFLFSAGFIGKILIAEVAQKGAVGLDIGQYLLAAATEKVS</sequence>
<organism evidence="1 2">
    <name type="scientific">Ectopseudomonas mendocina</name>
    <name type="common">Pseudomonas mendocina</name>
    <dbReference type="NCBI Taxonomy" id="300"/>
    <lineage>
        <taxon>Bacteria</taxon>
        <taxon>Pseudomonadati</taxon>
        <taxon>Pseudomonadota</taxon>
        <taxon>Gammaproteobacteria</taxon>
        <taxon>Pseudomonadales</taxon>
        <taxon>Pseudomonadaceae</taxon>
        <taxon>Ectopseudomonas</taxon>
    </lineage>
</organism>
<protein>
    <submittedName>
        <fullName evidence="1">Uncharacterized protein</fullName>
    </submittedName>
</protein>
<dbReference type="RefSeq" id="WP_147285420.1">
    <property type="nucleotide sequence ID" value="NZ_UGUU01000001.1"/>
</dbReference>
<accession>A0A379IWJ7</accession>
<reference evidence="1 2" key="1">
    <citation type="submission" date="2018-06" db="EMBL/GenBank/DDBJ databases">
        <authorList>
            <consortium name="Pathogen Informatics"/>
            <person name="Doyle S."/>
        </authorList>
    </citation>
    <scope>NUCLEOTIDE SEQUENCE [LARGE SCALE GENOMIC DNA]</scope>
    <source>
        <strain evidence="1 2">NCTC10899</strain>
    </source>
</reference>
<dbReference type="OrthoDB" id="7055798at2"/>
<name>A0A379IWJ7_ECTME</name>
<proteinExistence type="predicted"/>
<gene>
    <name evidence="1" type="ORF">NCTC10899_03424</name>
</gene>